<dbReference type="Proteomes" id="UP000029224">
    <property type="component" value="Unassembled WGS sequence"/>
</dbReference>
<dbReference type="PANTHER" id="PTHR47429">
    <property type="entry name" value="PROTEIN TWIN LOV 1"/>
    <property type="match status" value="1"/>
</dbReference>
<dbReference type="SUPFAM" id="SSF55785">
    <property type="entry name" value="PYP-like sensor domain (PAS domain)"/>
    <property type="match status" value="1"/>
</dbReference>
<dbReference type="Gene3D" id="3.30.450.20">
    <property type="entry name" value="PAS domain"/>
    <property type="match status" value="1"/>
</dbReference>
<proteinExistence type="predicted"/>
<gene>
    <name evidence="5" type="ORF">JCM19240_958</name>
</gene>
<dbReference type="PANTHER" id="PTHR47429:SF2">
    <property type="entry name" value="PROTEIN TWIN LOV 1"/>
    <property type="match status" value="1"/>
</dbReference>
<evidence type="ECO:0000256" key="1">
    <source>
        <dbReference type="ARBA" id="ARBA00022630"/>
    </source>
</evidence>
<dbReference type="Pfam" id="PF13426">
    <property type="entry name" value="PAS_9"/>
    <property type="match status" value="1"/>
</dbReference>
<dbReference type="AlphaFoldDB" id="A0A090T243"/>
<dbReference type="PROSITE" id="PS50112">
    <property type="entry name" value="PAS"/>
    <property type="match status" value="1"/>
</dbReference>
<organism evidence="5 6">
    <name type="scientific">Vibrio maritimus</name>
    <dbReference type="NCBI Taxonomy" id="990268"/>
    <lineage>
        <taxon>Bacteria</taxon>
        <taxon>Pseudomonadati</taxon>
        <taxon>Pseudomonadota</taxon>
        <taxon>Gammaproteobacteria</taxon>
        <taxon>Vibrionales</taxon>
        <taxon>Vibrionaceae</taxon>
        <taxon>Vibrio</taxon>
    </lineage>
</organism>
<evidence type="ECO:0000256" key="3">
    <source>
        <dbReference type="ARBA" id="ARBA00022991"/>
    </source>
</evidence>
<accession>A0A090T243</accession>
<dbReference type="EMBL" id="BBMT01000004">
    <property type="protein sequence ID" value="GAL34050.1"/>
    <property type="molecule type" value="Genomic_DNA"/>
</dbReference>
<feature type="domain" description="PAS" evidence="4">
    <location>
        <begin position="1"/>
        <end position="48"/>
    </location>
</feature>
<dbReference type="InterPro" id="IPR035965">
    <property type="entry name" value="PAS-like_dom_sf"/>
</dbReference>
<evidence type="ECO:0000256" key="2">
    <source>
        <dbReference type="ARBA" id="ARBA00022643"/>
    </source>
</evidence>
<sequence>MKWVNNGFTALSGYTLDETKGKKPGMLLQGPETDISTVRRLSRAIQDAQPIECELVNYHKNGTPYWIDISISLF</sequence>
<keyword evidence="1" id="KW-0285">Flavoprotein</keyword>
<dbReference type="InterPro" id="IPR000014">
    <property type="entry name" value="PAS"/>
</dbReference>
<dbReference type="CDD" id="cd00130">
    <property type="entry name" value="PAS"/>
    <property type="match status" value="1"/>
</dbReference>
<reference evidence="5 6" key="1">
    <citation type="submission" date="2014-09" db="EMBL/GenBank/DDBJ databases">
        <title>Vibrio maritimus JCM 19240. (C210) whole genome shotgun sequence.</title>
        <authorList>
            <person name="Sawabe T."/>
            <person name="Meirelles P."/>
            <person name="Nakanishi M."/>
            <person name="Sayaka M."/>
            <person name="Hattori M."/>
            <person name="Ohkuma M."/>
        </authorList>
    </citation>
    <scope>NUCLEOTIDE SEQUENCE [LARGE SCALE GENOMIC DNA]</scope>
    <source>
        <strain evidence="5 6">JCM 19240</strain>
    </source>
</reference>
<evidence type="ECO:0000313" key="6">
    <source>
        <dbReference type="Proteomes" id="UP000029224"/>
    </source>
</evidence>
<comment type="caution">
    <text evidence="5">The sequence shown here is derived from an EMBL/GenBank/DDBJ whole genome shotgun (WGS) entry which is preliminary data.</text>
</comment>
<reference evidence="5 6" key="2">
    <citation type="submission" date="2014-09" db="EMBL/GenBank/DDBJ databases">
        <authorList>
            <consortium name="NBRP consortium"/>
            <person name="Sawabe T."/>
            <person name="Meirelles P."/>
            <person name="Nakanishi M."/>
            <person name="Sayaka M."/>
            <person name="Hattori M."/>
            <person name="Ohkuma M."/>
        </authorList>
    </citation>
    <scope>NUCLEOTIDE SEQUENCE [LARGE SCALE GENOMIC DNA]</scope>
    <source>
        <strain evidence="5 6">JCM 19240</strain>
    </source>
</reference>
<keyword evidence="6" id="KW-1185">Reference proteome</keyword>
<keyword evidence="2" id="KW-0288">FMN</keyword>
<name>A0A090T243_9VIBR</name>
<evidence type="ECO:0000259" key="4">
    <source>
        <dbReference type="PROSITE" id="PS50112"/>
    </source>
</evidence>
<dbReference type="NCBIfam" id="TIGR00229">
    <property type="entry name" value="sensory_box"/>
    <property type="match status" value="1"/>
</dbReference>
<evidence type="ECO:0000313" key="5">
    <source>
        <dbReference type="EMBL" id="GAL34050.1"/>
    </source>
</evidence>
<protein>
    <submittedName>
        <fullName evidence="5">Two-component sensor</fullName>
    </submittedName>
</protein>
<keyword evidence="3" id="KW-0157">Chromophore</keyword>